<dbReference type="Pfam" id="PF00397">
    <property type="entry name" value="WW"/>
    <property type="match status" value="1"/>
</dbReference>
<feature type="compositionally biased region" description="Polar residues" evidence="4">
    <location>
        <begin position="905"/>
        <end position="931"/>
    </location>
</feature>
<dbReference type="InterPro" id="IPR001478">
    <property type="entry name" value="PDZ"/>
</dbReference>
<name>A0A8X6P603_NEPPI</name>
<proteinExistence type="predicted"/>
<dbReference type="PROSITE" id="PS01159">
    <property type="entry name" value="WW_DOMAIN_1"/>
    <property type="match status" value="2"/>
</dbReference>
<evidence type="ECO:0000256" key="2">
    <source>
        <dbReference type="ARBA" id="ARBA00022737"/>
    </source>
</evidence>
<dbReference type="InterPro" id="IPR036020">
    <property type="entry name" value="WW_dom_sf"/>
</dbReference>
<evidence type="ECO:0000256" key="3">
    <source>
        <dbReference type="ARBA" id="ARBA00023136"/>
    </source>
</evidence>
<dbReference type="InterPro" id="IPR036034">
    <property type="entry name" value="PDZ_sf"/>
</dbReference>
<accession>A0A8X6P603</accession>
<dbReference type="InterPro" id="IPR027417">
    <property type="entry name" value="P-loop_NTPase"/>
</dbReference>
<dbReference type="CDD" id="cd06732">
    <property type="entry name" value="PDZ2_MAGI-1_3-like"/>
    <property type="match status" value="1"/>
</dbReference>
<feature type="domain" description="Guanylate kinase-like" evidence="6">
    <location>
        <begin position="103"/>
        <end position="196"/>
    </location>
</feature>
<dbReference type="FunFam" id="3.30.63.10:FF:000003">
    <property type="entry name" value="Membrane-associated guanylate kinase, WW and PDZ domain-containing protein 3 isoform 1"/>
    <property type="match status" value="1"/>
</dbReference>
<dbReference type="CDD" id="cd06731">
    <property type="entry name" value="PDZ1_MAGI-1_3-like"/>
    <property type="match status" value="1"/>
</dbReference>
<dbReference type="FunFam" id="2.30.42.10:FF:000232">
    <property type="entry name" value="Uncharacterized protein, isoform A"/>
    <property type="match status" value="1"/>
</dbReference>
<feature type="region of interest" description="Disordered" evidence="4">
    <location>
        <begin position="388"/>
        <end position="484"/>
    </location>
</feature>
<dbReference type="SMART" id="SM00456">
    <property type="entry name" value="WW"/>
    <property type="match status" value="2"/>
</dbReference>
<feature type="compositionally biased region" description="Low complexity" evidence="4">
    <location>
        <begin position="458"/>
        <end position="467"/>
    </location>
</feature>
<dbReference type="InterPro" id="IPR020590">
    <property type="entry name" value="Guanylate_kinase_CS"/>
</dbReference>
<dbReference type="PANTHER" id="PTHR10316">
    <property type="entry name" value="MEMBRANE ASSOCIATED GUANYLATE KINASE-RELATED"/>
    <property type="match status" value="1"/>
</dbReference>
<feature type="compositionally biased region" description="Polar residues" evidence="4">
    <location>
        <begin position="1050"/>
        <end position="1066"/>
    </location>
</feature>
<dbReference type="InterPro" id="IPR001202">
    <property type="entry name" value="WW_dom"/>
</dbReference>
<feature type="compositionally biased region" description="Polar residues" evidence="4">
    <location>
        <begin position="422"/>
        <end position="457"/>
    </location>
</feature>
<feature type="region of interest" description="Disordered" evidence="4">
    <location>
        <begin position="1024"/>
        <end position="1079"/>
    </location>
</feature>
<evidence type="ECO:0000259" key="7">
    <source>
        <dbReference type="PROSITE" id="PS50106"/>
    </source>
</evidence>
<dbReference type="GO" id="GO:0016020">
    <property type="term" value="C:membrane"/>
    <property type="evidence" value="ECO:0007669"/>
    <property type="project" value="UniProtKB-SubCell"/>
</dbReference>
<dbReference type="InterPro" id="IPR008145">
    <property type="entry name" value="GK/Ca_channel_bsu"/>
</dbReference>
<feature type="domain" description="PDZ" evidence="7">
    <location>
        <begin position="1452"/>
        <end position="1535"/>
    </location>
</feature>
<dbReference type="GO" id="GO:0016301">
    <property type="term" value="F:kinase activity"/>
    <property type="evidence" value="ECO:0007669"/>
    <property type="project" value="UniProtKB-KW"/>
</dbReference>
<dbReference type="Pfam" id="PF00595">
    <property type="entry name" value="PDZ"/>
    <property type="match status" value="5"/>
</dbReference>
<organism evidence="8 9">
    <name type="scientific">Nephila pilipes</name>
    <name type="common">Giant wood spider</name>
    <name type="synonym">Nephila maculata</name>
    <dbReference type="NCBI Taxonomy" id="299642"/>
    <lineage>
        <taxon>Eukaryota</taxon>
        <taxon>Metazoa</taxon>
        <taxon>Ecdysozoa</taxon>
        <taxon>Arthropoda</taxon>
        <taxon>Chelicerata</taxon>
        <taxon>Arachnida</taxon>
        <taxon>Araneae</taxon>
        <taxon>Araneomorphae</taxon>
        <taxon>Entelegynae</taxon>
        <taxon>Araneoidea</taxon>
        <taxon>Nephilidae</taxon>
        <taxon>Nephila</taxon>
    </lineage>
</organism>
<sequence length="1542" mass="169580">MLRASAKRPITPNKLEAETSLLLGHWSKAVFESFLTSTSDDSLDLTIEGGSDNGQFPFIGYVPATNRSVSKGDILLEVQGQKIAGYTQRDVVNLLKHYMRNGNSVPVKAVKSGFLTKDLRNFLNTRFQKGSVDHDLQNTIRDNLYQRTVPCTTRPPRVGEISGVDYTFLSVEEFIALERTGSLLESGIYEGNHYGTPMPPKDNYHSPMKRSNSIGPSNSLVLPGAHASSEGKRRRNRSNVEAMASKTADIGEFPGPVMTSNTRSSTPVSGFSYLGYQNCNSVTTTDSLQCGSAVCDLGPLPDNWERAFTSNGEPYFIDHNTGTSQWLDPRLSRIQKKTIEDCGDDELPFGWERIDDPHYGTYYIDHVNRRTQYENPVIQARKGNDNVSAADISHSSSSWHRHSDQTNHSNHTPSLLADPRSGQWTRNSSLTQTSNCSNSNDPNPLASTNNSESFLIASSSDGNSSSSKPPPLSPPSNNMSSSPAATHRFPYLHCIPCLNEKHEPSKHLADGKVTEGNLVIANGTVTTNPSTSDPGSRMCDGIKGQSSPISTERSSVMPGQQSFFQNSGSNDLSHRLSNVSAHNSTSKSNHFFTQNPEELGGTFIATSLVKSSRGLGFTIVGGGHEEFLQIKDVVPNGPAWCNGKLLTGDVLVRINGECVLGYTHENIIALFQTIPAGDVVQLEVCRGYPLPFDPSDPNTEIVTTVAVSLANSSLPNNPNVYSFRSDNCHLPNRSTDDCAKPTDSMTRAVKSMPDLSSKLSDSYHPSRHNSAGLLNPFTEDMPNHAPVSVHSNFSMPEFLTVEIIKGTAGFGFTIADSSYGQKVKKILDRPRCKQLQENDLLCAINGHDVRALAHTDVVQLLKDCPCNEAAEIIVQRGGFFSPTRNKGRSKRLSEEVAQYNSGSLIHSPSFNNSHSRINGKSNGSSYRSKTPTAELYSSRDKEPVMIARPKTPLVDTRNWSMSSSDHQNSNNGNKFIPSSEHIENPFYSPTDYSLSNRDLLECSPERHGNPSWYSDQGRGRDWHNHNYRDSAHHKDNEVDNFSKPFIGSPLSDNAQQNFTPGHLSRSLSHETSQKPSIENKYFNNHDSWRDIHRHDSNVNNFLFQPLPNGNNSGLFNNSLYSLNEDRFTMRNSNNFTRSQQFYSSSVPTYHLQNLSISNVSTSASIKESMQYNDMYGSNVQKHFPLSASSNVTSRLDATTLRKHGTSFEHEQPMPYFSNDYRNAFQNSLYKVDESKENSINYADMTVTLHKQENGFGFRIIGGTEEGSQVAVGHIVPGGAADLDGTLKSGDEIVGVDGQCVLNTPHHHVVQLMSASSENGKVTLNIRRPLFSSENTSIPKPNDVSCPYDVIVTRNANEGFGFVIISSVSKSGSTIGRIIEGSPAERCGQLHVGDTILAVNGISIINMPHGDIVNLIKDCGYSVTLTIDEESSIASLSQKGEDASLDQEEFYQTVFLQRGTKGFGFSIRGGKEFHNMPLFVLRIAENGPAQQDGKLKVGDQIIEINGICTKDMTHAEAIELIRKDGNSVRLLIKRTNYSSGSLD</sequence>
<gene>
    <name evidence="8" type="primary">Magi1</name>
    <name evidence="8" type="ORF">NPIL_10821</name>
</gene>
<feature type="domain" description="PDZ" evidence="7">
    <location>
        <begin position="1245"/>
        <end position="1327"/>
    </location>
</feature>
<dbReference type="CDD" id="cd06735">
    <property type="entry name" value="PDZ5_MAGI-1_3-like"/>
    <property type="match status" value="1"/>
</dbReference>
<dbReference type="PANTHER" id="PTHR10316:SF40">
    <property type="entry name" value="LD27118P"/>
    <property type="match status" value="1"/>
</dbReference>
<feature type="region of interest" description="Disordered" evidence="4">
    <location>
        <begin position="955"/>
        <end position="982"/>
    </location>
</feature>
<dbReference type="Gene3D" id="2.20.70.10">
    <property type="match status" value="2"/>
</dbReference>
<keyword evidence="3" id="KW-0472">Membrane</keyword>
<evidence type="ECO:0000313" key="8">
    <source>
        <dbReference type="EMBL" id="GFT52457.1"/>
    </source>
</evidence>
<reference evidence="8" key="1">
    <citation type="submission" date="2020-08" db="EMBL/GenBank/DDBJ databases">
        <title>Multicomponent nature underlies the extraordinary mechanical properties of spider dragline silk.</title>
        <authorList>
            <person name="Kono N."/>
            <person name="Nakamura H."/>
            <person name="Mori M."/>
            <person name="Yoshida Y."/>
            <person name="Ohtoshi R."/>
            <person name="Malay A.D."/>
            <person name="Moran D.A.P."/>
            <person name="Tomita M."/>
            <person name="Numata K."/>
            <person name="Arakawa K."/>
        </authorList>
    </citation>
    <scope>NUCLEOTIDE SEQUENCE</scope>
</reference>
<keyword evidence="8" id="KW-0808">Transferase</keyword>
<feature type="domain" description="PDZ" evidence="7">
    <location>
        <begin position="800"/>
        <end position="863"/>
    </location>
</feature>
<dbReference type="Pfam" id="PF00625">
    <property type="entry name" value="Guanylate_kin"/>
    <property type="match status" value="1"/>
</dbReference>
<evidence type="ECO:0000313" key="9">
    <source>
        <dbReference type="Proteomes" id="UP000887013"/>
    </source>
</evidence>
<dbReference type="PROSITE" id="PS50020">
    <property type="entry name" value="WW_DOMAIN_2"/>
    <property type="match status" value="2"/>
</dbReference>
<dbReference type="CDD" id="cd00201">
    <property type="entry name" value="WW"/>
    <property type="match status" value="2"/>
</dbReference>
<feature type="domain" description="PDZ" evidence="7">
    <location>
        <begin position="1348"/>
        <end position="1430"/>
    </location>
</feature>
<dbReference type="Proteomes" id="UP000887013">
    <property type="component" value="Unassembled WGS sequence"/>
</dbReference>
<keyword evidence="8" id="KW-0418">Kinase</keyword>
<dbReference type="SUPFAM" id="SSF50156">
    <property type="entry name" value="PDZ domain-like"/>
    <property type="match status" value="6"/>
</dbReference>
<protein>
    <submittedName>
        <fullName evidence="8">Membrane-associated guanylate kinase, WW and PDZ domain-containing protein 1</fullName>
    </submittedName>
</protein>
<dbReference type="OrthoDB" id="6416358at2759"/>
<dbReference type="PROSITE" id="PS00856">
    <property type="entry name" value="GUANYLATE_KINASE_1"/>
    <property type="match status" value="1"/>
</dbReference>
<dbReference type="FunFam" id="2.20.70.10:FF:000001">
    <property type="entry name" value="Membrane-associated guanylate kinase, WW and PDZ domain-containing protein 1"/>
    <property type="match status" value="1"/>
</dbReference>
<dbReference type="PROSITE" id="PS50052">
    <property type="entry name" value="GUANYLATE_KINASE_2"/>
    <property type="match status" value="1"/>
</dbReference>
<dbReference type="PROSITE" id="PS50106">
    <property type="entry name" value="PDZ"/>
    <property type="match status" value="5"/>
</dbReference>
<dbReference type="EMBL" id="BMAW01065914">
    <property type="protein sequence ID" value="GFT52457.1"/>
    <property type="molecule type" value="Genomic_DNA"/>
</dbReference>
<dbReference type="FunFam" id="2.30.42.10:FF:000012">
    <property type="entry name" value="Membrane associated guanylate kinase, WW and PDZ domain containing 1"/>
    <property type="match status" value="1"/>
</dbReference>
<dbReference type="GO" id="GO:0005737">
    <property type="term" value="C:cytoplasm"/>
    <property type="evidence" value="ECO:0007669"/>
    <property type="project" value="TreeGrafter"/>
</dbReference>
<dbReference type="GO" id="GO:0007165">
    <property type="term" value="P:signal transduction"/>
    <property type="evidence" value="ECO:0007669"/>
    <property type="project" value="TreeGrafter"/>
</dbReference>
<dbReference type="InterPro" id="IPR008144">
    <property type="entry name" value="Guanylate_kin-like_dom"/>
</dbReference>
<dbReference type="SMART" id="SM00228">
    <property type="entry name" value="PDZ"/>
    <property type="match status" value="6"/>
</dbReference>
<evidence type="ECO:0000259" key="5">
    <source>
        <dbReference type="PROSITE" id="PS50020"/>
    </source>
</evidence>
<feature type="domain" description="PDZ" evidence="7">
    <location>
        <begin position="605"/>
        <end position="672"/>
    </location>
</feature>
<feature type="domain" description="WW" evidence="5">
    <location>
        <begin position="345"/>
        <end position="378"/>
    </location>
</feature>
<dbReference type="FunFam" id="2.30.42.10:FF:000144">
    <property type="entry name" value="Membrane associated guanylate kinase, WW and PDZ domain containing 2"/>
    <property type="match status" value="1"/>
</dbReference>
<dbReference type="Gene3D" id="2.30.42.10">
    <property type="match status" value="6"/>
</dbReference>
<feature type="compositionally biased region" description="Polar residues" evidence="4">
    <location>
        <begin position="957"/>
        <end position="973"/>
    </location>
</feature>
<dbReference type="SMART" id="SM00072">
    <property type="entry name" value="GuKc"/>
    <property type="match status" value="1"/>
</dbReference>
<feature type="compositionally biased region" description="Basic and acidic residues" evidence="4">
    <location>
        <begin position="1024"/>
        <end position="1037"/>
    </location>
</feature>
<comment type="caution">
    <text evidence="8">The sequence shown here is derived from an EMBL/GenBank/DDBJ whole genome shotgun (WGS) entry which is preliminary data.</text>
</comment>
<dbReference type="CDD" id="cd06733">
    <property type="entry name" value="PDZ3_MAGI-1_3-like"/>
    <property type="match status" value="1"/>
</dbReference>
<evidence type="ECO:0000259" key="6">
    <source>
        <dbReference type="PROSITE" id="PS50052"/>
    </source>
</evidence>
<feature type="domain" description="WW" evidence="5">
    <location>
        <begin position="298"/>
        <end position="331"/>
    </location>
</feature>
<dbReference type="SUPFAM" id="SSF52540">
    <property type="entry name" value="P-loop containing nucleoside triphosphate hydrolases"/>
    <property type="match status" value="1"/>
</dbReference>
<evidence type="ECO:0000256" key="4">
    <source>
        <dbReference type="SAM" id="MobiDB-lite"/>
    </source>
</evidence>
<keyword evidence="9" id="KW-1185">Reference proteome</keyword>
<feature type="region of interest" description="Disordered" evidence="4">
    <location>
        <begin position="905"/>
        <end position="939"/>
    </location>
</feature>
<dbReference type="FunFam" id="2.30.42.10:FF:000005">
    <property type="entry name" value="Membrane associated guanylate kinase, WW and PDZ domain containing 1"/>
    <property type="match status" value="1"/>
</dbReference>
<feature type="compositionally biased region" description="Polar residues" evidence="4">
    <location>
        <begin position="209"/>
        <end position="220"/>
    </location>
</feature>
<evidence type="ECO:0000256" key="1">
    <source>
        <dbReference type="ARBA" id="ARBA00004170"/>
    </source>
</evidence>
<feature type="region of interest" description="Disordered" evidence="4">
    <location>
        <begin position="209"/>
        <end position="257"/>
    </location>
</feature>
<dbReference type="Gene3D" id="3.30.63.10">
    <property type="entry name" value="Guanylate Kinase phosphate binding domain"/>
    <property type="match status" value="1"/>
</dbReference>
<comment type="subcellular location">
    <subcellularLocation>
        <location evidence="1">Membrane</location>
        <topology evidence="1">Peripheral membrane protein</topology>
    </subcellularLocation>
</comment>
<dbReference type="SUPFAM" id="SSF51045">
    <property type="entry name" value="WW domain"/>
    <property type="match status" value="2"/>
</dbReference>
<keyword evidence="2" id="KW-0677">Repeat</keyword>
<dbReference type="CDD" id="cd06734">
    <property type="entry name" value="PDZ4_MAGI-1_3-like"/>
    <property type="match status" value="1"/>
</dbReference>